<name>A0A1G9H620_9ACTN</name>
<dbReference type="EMBL" id="FNFB01000015">
    <property type="protein sequence ID" value="SDL08309.1"/>
    <property type="molecule type" value="Genomic_DNA"/>
</dbReference>
<dbReference type="AlphaFoldDB" id="A0A1G9H620"/>
<evidence type="ECO:0000256" key="1">
    <source>
        <dbReference type="SAM" id="MobiDB-lite"/>
    </source>
</evidence>
<feature type="region of interest" description="Disordered" evidence="1">
    <location>
        <begin position="1"/>
        <end position="20"/>
    </location>
</feature>
<organism evidence="2 3">
    <name type="scientific">Nonomuraea maritima</name>
    <dbReference type="NCBI Taxonomy" id="683260"/>
    <lineage>
        <taxon>Bacteria</taxon>
        <taxon>Bacillati</taxon>
        <taxon>Actinomycetota</taxon>
        <taxon>Actinomycetes</taxon>
        <taxon>Streptosporangiales</taxon>
        <taxon>Streptosporangiaceae</taxon>
        <taxon>Nonomuraea</taxon>
    </lineage>
</organism>
<reference evidence="2 3" key="1">
    <citation type="submission" date="2016-10" db="EMBL/GenBank/DDBJ databases">
        <authorList>
            <person name="de Groot N.N."/>
        </authorList>
    </citation>
    <scope>NUCLEOTIDE SEQUENCE [LARGE SCALE GENOMIC DNA]</scope>
    <source>
        <strain evidence="2 3">CGMCC 4.5681</strain>
    </source>
</reference>
<proteinExistence type="predicted"/>
<protein>
    <submittedName>
        <fullName evidence="2">Uncharacterized protein</fullName>
    </submittedName>
</protein>
<keyword evidence="3" id="KW-1185">Reference proteome</keyword>
<dbReference type="OrthoDB" id="3535108at2"/>
<gene>
    <name evidence="2" type="ORF">SAMN05421874_115105</name>
</gene>
<evidence type="ECO:0000313" key="2">
    <source>
        <dbReference type="EMBL" id="SDL08309.1"/>
    </source>
</evidence>
<sequence>MTLEEQDRAAGPADSPELAAEARAARSRYRELLDRLDTQLDEPGTAISADAHVAVAAQLAFVHAVEVASLLWGGSLEDKAAELVEGVWDGARLDVARESCARSIRTGWSANLADMLEECDLDEQVPPRAAQALAAMLAAGLAHAQVDPDHWPLREMARNVARQALQSAVSGRRDEAMARWFASLGR</sequence>
<dbReference type="RefSeq" id="WP_090769001.1">
    <property type="nucleotide sequence ID" value="NZ_FNFB01000015.1"/>
</dbReference>
<evidence type="ECO:0000313" key="3">
    <source>
        <dbReference type="Proteomes" id="UP000198683"/>
    </source>
</evidence>
<dbReference type="Proteomes" id="UP000198683">
    <property type="component" value="Unassembled WGS sequence"/>
</dbReference>
<accession>A0A1G9H620</accession>